<evidence type="ECO:0000313" key="10">
    <source>
        <dbReference type="Proteomes" id="UP000175829"/>
    </source>
</evidence>
<dbReference type="Pfam" id="PF13738">
    <property type="entry name" value="Pyr_redox_3"/>
    <property type="match status" value="1"/>
</dbReference>
<dbReference type="PANTHER" id="PTHR42877:SF4">
    <property type="entry name" value="FAD_NAD(P)-BINDING DOMAIN-CONTAINING PROTEIN-RELATED"/>
    <property type="match status" value="1"/>
</dbReference>
<reference evidence="9 10" key="1">
    <citation type="journal article" date="2016" name="Front. Microbiol.">
        <title>Comparative Genomics Analysis of Streptomyces Species Reveals Their Adaptation to the Marine Environment and Their Diversity at the Genomic Level.</title>
        <authorList>
            <person name="Tian X."/>
            <person name="Zhang Z."/>
            <person name="Yang T."/>
            <person name="Chen M."/>
            <person name="Li J."/>
            <person name="Chen F."/>
            <person name="Yang J."/>
            <person name="Li W."/>
            <person name="Zhang B."/>
            <person name="Zhang Z."/>
            <person name="Wu J."/>
            <person name="Zhang C."/>
            <person name="Long L."/>
            <person name="Xiao J."/>
        </authorList>
    </citation>
    <scope>NUCLEOTIDE SEQUENCE [LARGE SCALE GENOMIC DNA]</scope>
    <source>
        <strain evidence="9 10">SCSIO M10379</strain>
    </source>
</reference>
<dbReference type="InterPro" id="IPR051209">
    <property type="entry name" value="FAD-bind_Monooxygenase_sf"/>
</dbReference>
<evidence type="ECO:0000256" key="6">
    <source>
        <dbReference type="ARBA" id="ARBA00023002"/>
    </source>
</evidence>
<keyword evidence="6" id="KW-0560">Oxidoreductase</keyword>
<dbReference type="FunFam" id="3.50.50.60:FF:000214">
    <property type="entry name" value="PROBABLE MONOOXYGENASE"/>
    <property type="match status" value="1"/>
</dbReference>
<evidence type="ECO:0000256" key="1">
    <source>
        <dbReference type="ARBA" id="ARBA00001974"/>
    </source>
</evidence>
<dbReference type="SUPFAM" id="SSF51905">
    <property type="entry name" value="FAD/NAD(P)-binding domain"/>
    <property type="match status" value="2"/>
</dbReference>
<accession>A0A1E7K0B3</accession>
<keyword evidence="7 9" id="KW-0503">Monooxygenase</keyword>
<dbReference type="EMBL" id="LJGV01000022">
    <property type="protein sequence ID" value="OEU97364.1"/>
    <property type="molecule type" value="Genomic_DNA"/>
</dbReference>
<feature type="region of interest" description="Disordered" evidence="8">
    <location>
        <begin position="518"/>
        <end position="547"/>
    </location>
</feature>
<dbReference type="GO" id="GO:0004497">
    <property type="term" value="F:monooxygenase activity"/>
    <property type="evidence" value="ECO:0007669"/>
    <property type="project" value="UniProtKB-KW"/>
</dbReference>
<dbReference type="InterPro" id="IPR036188">
    <property type="entry name" value="FAD/NAD-bd_sf"/>
</dbReference>
<comment type="similarity">
    <text evidence="2">Belongs to the FAD-binding monooxygenase family.</text>
</comment>
<evidence type="ECO:0000313" key="9">
    <source>
        <dbReference type="EMBL" id="OEU97364.1"/>
    </source>
</evidence>
<comment type="caution">
    <text evidence="9">The sequence shown here is derived from an EMBL/GenBank/DDBJ whole genome shotgun (WGS) entry which is preliminary data.</text>
</comment>
<dbReference type="PANTHER" id="PTHR42877">
    <property type="entry name" value="L-ORNITHINE N(5)-MONOOXYGENASE-RELATED"/>
    <property type="match status" value="1"/>
</dbReference>
<evidence type="ECO:0000256" key="4">
    <source>
        <dbReference type="ARBA" id="ARBA00022827"/>
    </source>
</evidence>
<feature type="compositionally biased region" description="Basic and acidic residues" evidence="8">
    <location>
        <begin position="538"/>
        <end position="547"/>
    </location>
</feature>
<dbReference type="Gene3D" id="3.50.50.60">
    <property type="entry name" value="FAD/NAD(P)-binding domain"/>
    <property type="match status" value="2"/>
</dbReference>
<comment type="cofactor">
    <cofactor evidence="1">
        <name>FAD</name>
        <dbReference type="ChEBI" id="CHEBI:57692"/>
    </cofactor>
</comment>
<evidence type="ECO:0000256" key="8">
    <source>
        <dbReference type="SAM" id="MobiDB-lite"/>
    </source>
</evidence>
<keyword evidence="4" id="KW-0274">FAD</keyword>
<name>A0A1E7K0B3_9ACTN</name>
<proteinExistence type="inferred from homology"/>
<evidence type="ECO:0000256" key="7">
    <source>
        <dbReference type="ARBA" id="ARBA00023033"/>
    </source>
</evidence>
<gene>
    <name evidence="9" type="ORF">AN217_05200</name>
</gene>
<dbReference type="AlphaFoldDB" id="A0A1E7K0B3"/>
<evidence type="ECO:0000256" key="3">
    <source>
        <dbReference type="ARBA" id="ARBA00022630"/>
    </source>
</evidence>
<keyword evidence="5" id="KW-0521">NADP</keyword>
<organism evidence="9 10">
    <name type="scientific">Streptomyces qinglanensis</name>
    <dbReference type="NCBI Taxonomy" id="943816"/>
    <lineage>
        <taxon>Bacteria</taxon>
        <taxon>Bacillati</taxon>
        <taxon>Actinomycetota</taxon>
        <taxon>Actinomycetes</taxon>
        <taxon>Kitasatosporales</taxon>
        <taxon>Streptomycetaceae</taxon>
        <taxon>Streptomyces</taxon>
    </lineage>
</organism>
<sequence length="547" mass="59972">MAAEHEQEHVRVAVIGTGFGGLGAAVRLRRAGTTDFVVLERREAVGGTWHDNTYPGCACDIPSHLYSFSFAPNADWPRSFSPQPDIRAYLEQVADTFGLRQHIRFNTEVQQLSWDAEELHWRVETSAGTLTADLVVSATGPLSEPKLPDIPGLDSFEGKVFHSATWDHDYDLRGKRVAVVGTGASAIQIIPAIQPVVGELTVFQRTPAWVLPRNDRRISATERKLHARFPVTQKLRRFALWGVRELETQVFANHPNLLPAVEKISKLHMKRAVKDPELRRKLSPDYRVGCKRTLLSDDYYPALAQQNTHVVDSGLKEVRGNTLVSADGREVEVDAVVFCSGFHVSDMPLAHLVKGADGETLAEAWAEDGMNALRGTTVAGFPNFLFVIGPNTGLGTSSMVLIIEAQLNYLVDYLRKLDTLGGGEQAALDVRPIAQHTYNAKLRERIASSVWETGCTSWYLDAQGRPVAVWPGTTAEFRKATREVWLEEYEVLRPGGAGAARRKAPLLAGSTNRGAATGAFHAAEDLPTAARSGSAAAARRDTAEDVR</sequence>
<dbReference type="RefSeq" id="WP_069990969.1">
    <property type="nucleotide sequence ID" value="NZ_LJGV01000022.1"/>
</dbReference>
<dbReference type="Proteomes" id="UP000175829">
    <property type="component" value="Unassembled WGS sequence"/>
</dbReference>
<evidence type="ECO:0000256" key="5">
    <source>
        <dbReference type="ARBA" id="ARBA00022857"/>
    </source>
</evidence>
<protein>
    <submittedName>
        <fullName evidence="9">Cyclohexanone monooxygenase</fullName>
    </submittedName>
</protein>
<dbReference type="PRINTS" id="PR00469">
    <property type="entry name" value="PNDRDTASEII"/>
</dbReference>
<evidence type="ECO:0000256" key="2">
    <source>
        <dbReference type="ARBA" id="ARBA00010139"/>
    </source>
</evidence>
<dbReference type="PATRIC" id="fig|943816.4.peg.387"/>
<keyword evidence="3" id="KW-0285">Flavoprotein</keyword>